<keyword evidence="1" id="KW-0479">Metal-binding</keyword>
<evidence type="ECO:0000313" key="4">
    <source>
        <dbReference type="Proteomes" id="UP001176517"/>
    </source>
</evidence>
<dbReference type="InterPro" id="IPR027443">
    <property type="entry name" value="IPNS-like_sf"/>
</dbReference>
<dbReference type="InterPro" id="IPR026992">
    <property type="entry name" value="DIOX_N"/>
</dbReference>
<comment type="caution">
    <text evidence="3">The sequence shown here is derived from an EMBL/GenBank/DDBJ whole genome shotgun (WGS) entry which is preliminary data.</text>
</comment>
<evidence type="ECO:0000256" key="1">
    <source>
        <dbReference type="RuleBase" id="RU003682"/>
    </source>
</evidence>
<dbReference type="InterPro" id="IPR044861">
    <property type="entry name" value="IPNS-like_FE2OG_OXY"/>
</dbReference>
<protein>
    <recommendedName>
        <fullName evidence="2">Fe2OG dioxygenase domain-containing protein</fullName>
    </recommendedName>
</protein>
<keyword evidence="4" id="KW-1185">Reference proteome</keyword>
<organism evidence="3 4">
    <name type="scientific">Tilletia horrida</name>
    <dbReference type="NCBI Taxonomy" id="155126"/>
    <lineage>
        <taxon>Eukaryota</taxon>
        <taxon>Fungi</taxon>
        <taxon>Dikarya</taxon>
        <taxon>Basidiomycota</taxon>
        <taxon>Ustilaginomycotina</taxon>
        <taxon>Exobasidiomycetes</taxon>
        <taxon>Tilletiales</taxon>
        <taxon>Tilletiaceae</taxon>
        <taxon>Tilletia</taxon>
    </lineage>
</organism>
<dbReference type="PANTHER" id="PTHR47990">
    <property type="entry name" value="2-OXOGLUTARATE (2OG) AND FE(II)-DEPENDENT OXYGENASE SUPERFAMILY PROTEIN-RELATED"/>
    <property type="match status" value="1"/>
</dbReference>
<dbReference type="PRINTS" id="PR00682">
    <property type="entry name" value="IPNSYNTHASE"/>
</dbReference>
<dbReference type="PROSITE" id="PS51471">
    <property type="entry name" value="FE2OG_OXY"/>
    <property type="match status" value="1"/>
</dbReference>
<evidence type="ECO:0000313" key="3">
    <source>
        <dbReference type="EMBL" id="KAK0557174.1"/>
    </source>
</evidence>
<dbReference type="Gene3D" id="2.60.120.330">
    <property type="entry name" value="B-lactam Antibiotic, Isopenicillin N Synthase, Chain"/>
    <property type="match status" value="1"/>
</dbReference>
<dbReference type="EMBL" id="JAPDMZ010000007">
    <property type="protein sequence ID" value="KAK0557174.1"/>
    <property type="molecule type" value="Genomic_DNA"/>
</dbReference>
<reference evidence="3" key="1">
    <citation type="journal article" date="2023" name="PhytoFront">
        <title>Draft Genome Resources of Seven Strains of Tilletia horrida, Causal Agent of Kernel Smut of Rice.</title>
        <authorList>
            <person name="Khanal S."/>
            <person name="Antony Babu S."/>
            <person name="Zhou X.G."/>
        </authorList>
    </citation>
    <scope>NUCLEOTIDE SEQUENCE</scope>
    <source>
        <strain evidence="3">TX6</strain>
    </source>
</reference>
<evidence type="ECO:0000259" key="2">
    <source>
        <dbReference type="PROSITE" id="PS51471"/>
    </source>
</evidence>
<dbReference type="Pfam" id="PF14226">
    <property type="entry name" value="DIOX_N"/>
    <property type="match status" value="1"/>
</dbReference>
<sequence length="344" mass="38373">MTSDTLLPVISLHTLTQGSDAELEQLRAALTDHGFFYLSDHGIDPTLIDNGFDLLATFFAKPAEEKLVGQDRDRNLGWTFLRQETLDSQRFMSKGDFKESFYVGQGNLASDPLLPLPPTLEESKETLSALWKESERTALQVLEGFAKVLGLPNRFFEPHHKGQLDRLRLIHYPPASVSSSDDYDSDIRASEHSDFGSLTLLFQKDVAGLQVKVKQPGQTRESWVEVPPRPGCLVVNVADAMELWTCGRLRSTVHRVRMPTSDQETKSRYSIALFCHPDAETVLDPAFLSTASQHPSILSEQGDGTTVAQIMASKRIPYYPGQAPYESGDYLQARLRASYTQAPN</sequence>
<dbReference type="AlphaFoldDB" id="A0AAN6JTQ4"/>
<dbReference type="SUPFAM" id="SSF51197">
    <property type="entry name" value="Clavaminate synthase-like"/>
    <property type="match status" value="1"/>
</dbReference>
<accession>A0AAN6JTQ4</accession>
<comment type="similarity">
    <text evidence="1">Belongs to the iron/ascorbate-dependent oxidoreductase family.</text>
</comment>
<dbReference type="Proteomes" id="UP001176517">
    <property type="component" value="Unassembled WGS sequence"/>
</dbReference>
<dbReference type="GO" id="GO:0016491">
    <property type="term" value="F:oxidoreductase activity"/>
    <property type="evidence" value="ECO:0007669"/>
    <property type="project" value="UniProtKB-KW"/>
</dbReference>
<name>A0AAN6JTQ4_9BASI</name>
<proteinExistence type="inferred from homology"/>
<gene>
    <name evidence="3" type="ORF">OC846_000624</name>
</gene>
<dbReference type="Pfam" id="PF03171">
    <property type="entry name" value="2OG-FeII_Oxy"/>
    <property type="match status" value="1"/>
</dbReference>
<keyword evidence="1" id="KW-0560">Oxidoreductase</keyword>
<dbReference type="GO" id="GO:0046872">
    <property type="term" value="F:metal ion binding"/>
    <property type="evidence" value="ECO:0007669"/>
    <property type="project" value="UniProtKB-KW"/>
</dbReference>
<dbReference type="InterPro" id="IPR005123">
    <property type="entry name" value="Oxoglu/Fe-dep_dioxygenase_dom"/>
</dbReference>
<dbReference type="InterPro" id="IPR050231">
    <property type="entry name" value="Iron_ascorbate_oxido_reductase"/>
</dbReference>
<feature type="domain" description="Fe2OG dioxygenase" evidence="2">
    <location>
        <begin position="163"/>
        <end position="277"/>
    </location>
</feature>
<keyword evidence="1" id="KW-0408">Iron</keyword>